<comment type="caution">
    <text evidence="5">The sequence shown here is derived from an EMBL/GenBank/DDBJ whole genome shotgun (WGS) entry which is preliminary data.</text>
</comment>
<dbReference type="Proteomes" id="UP001589692">
    <property type="component" value="Unassembled WGS sequence"/>
</dbReference>
<dbReference type="GO" id="GO:0016787">
    <property type="term" value="F:hydrolase activity"/>
    <property type="evidence" value="ECO:0007669"/>
    <property type="project" value="UniProtKB-KW"/>
</dbReference>
<dbReference type="InterPro" id="IPR015797">
    <property type="entry name" value="NUDIX_hydrolase-like_dom_sf"/>
</dbReference>
<organism evidence="5 6">
    <name type="scientific">Rhizobium puerariae</name>
    <dbReference type="NCBI Taxonomy" id="1585791"/>
    <lineage>
        <taxon>Bacteria</taxon>
        <taxon>Pseudomonadati</taxon>
        <taxon>Pseudomonadota</taxon>
        <taxon>Alphaproteobacteria</taxon>
        <taxon>Hyphomicrobiales</taxon>
        <taxon>Rhizobiaceae</taxon>
        <taxon>Rhizobium/Agrobacterium group</taxon>
        <taxon>Rhizobium</taxon>
    </lineage>
</organism>
<dbReference type="Pfam" id="PF00293">
    <property type="entry name" value="NUDIX"/>
    <property type="match status" value="1"/>
</dbReference>
<proteinExistence type="inferred from homology"/>
<gene>
    <name evidence="5" type="ORF">ACFFP0_20505</name>
</gene>
<dbReference type="EMBL" id="JBHMAA010000024">
    <property type="protein sequence ID" value="MFB9951236.1"/>
    <property type="molecule type" value="Genomic_DNA"/>
</dbReference>
<evidence type="ECO:0000256" key="3">
    <source>
        <dbReference type="RuleBase" id="RU003476"/>
    </source>
</evidence>
<dbReference type="SUPFAM" id="SSF55811">
    <property type="entry name" value="Nudix"/>
    <property type="match status" value="1"/>
</dbReference>
<evidence type="ECO:0000313" key="5">
    <source>
        <dbReference type="EMBL" id="MFB9951236.1"/>
    </source>
</evidence>
<dbReference type="Gene3D" id="3.90.79.10">
    <property type="entry name" value="Nucleoside Triphosphate Pyrophosphohydrolase"/>
    <property type="match status" value="1"/>
</dbReference>
<feature type="domain" description="Nudix hydrolase" evidence="4">
    <location>
        <begin position="3"/>
        <end position="133"/>
    </location>
</feature>
<sequence>MPSSHQAASSAILEREGRFLLIRRMNPPSADLFAFPGGRAEPGETPDETALREFFEETGIPARNPVLFATYDLVSEKEDGMHFLLSVFRIEADADMEAVAADDAADPGWYTVEEIRTLPVPPSVLECAERLAAKPNAR</sequence>
<keyword evidence="2 3" id="KW-0378">Hydrolase</keyword>
<protein>
    <submittedName>
        <fullName evidence="5">NUDIX hydrolase</fullName>
    </submittedName>
</protein>
<evidence type="ECO:0000256" key="2">
    <source>
        <dbReference type="ARBA" id="ARBA00022801"/>
    </source>
</evidence>
<dbReference type="PROSITE" id="PS00893">
    <property type="entry name" value="NUDIX_BOX"/>
    <property type="match status" value="1"/>
</dbReference>
<dbReference type="RefSeq" id="WP_377264051.1">
    <property type="nucleotide sequence ID" value="NZ_JBHMAA010000024.1"/>
</dbReference>
<evidence type="ECO:0000259" key="4">
    <source>
        <dbReference type="PROSITE" id="PS51462"/>
    </source>
</evidence>
<dbReference type="PANTHER" id="PTHR43736">
    <property type="entry name" value="ADP-RIBOSE PYROPHOSPHATASE"/>
    <property type="match status" value="1"/>
</dbReference>
<comment type="cofactor">
    <cofactor evidence="1">
        <name>Mg(2+)</name>
        <dbReference type="ChEBI" id="CHEBI:18420"/>
    </cofactor>
</comment>
<dbReference type="CDD" id="cd04673">
    <property type="entry name" value="NUDIX_ADPRase"/>
    <property type="match status" value="1"/>
</dbReference>
<dbReference type="PRINTS" id="PR00502">
    <property type="entry name" value="NUDIXFAMILY"/>
</dbReference>
<dbReference type="PROSITE" id="PS51462">
    <property type="entry name" value="NUDIX"/>
    <property type="match status" value="1"/>
</dbReference>
<keyword evidence="6" id="KW-1185">Reference proteome</keyword>
<dbReference type="InterPro" id="IPR020476">
    <property type="entry name" value="Nudix_hydrolase"/>
</dbReference>
<dbReference type="InterPro" id="IPR020084">
    <property type="entry name" value="NUDIX_hydrolase_CS"/>
</dbReference>
<dbReference type="InterPro" id="IPR000086">
    <property type="entry name" value="NUDIX_hydrolase_dom"/>
</dbReference>
<dbReference type="PANTHER" id="PTHR43736:SF1">
    <property type="entry name" value="DIHYDRONEOPTERIN TRIPHOSPHATE DIPHOSPHATASE"/>
    <property type="match status" value="1"/>
</dbReference>
<reference evidence="5 6" key="1">
    <citation type="submission" date="2024-09" db="EMBL/GenBank/DDBJ databases">
        <authorList>
            <person name="Sun Q."/>
            <person name="Mori K."/>
        </authorList>
    </citation>
    <scope>NUCLEOTIDE SEQUENCE [LARGE SCALE GENOMIC DNA]</scope>
    <source>
        <strain evidence="5 6">TBRC 4938</strain>
    </source>
</reference>
<accession>A0ABV6AKU0</accession>
<comment type="similarity">
    <text evidence="3">Belongs to the Nudix hydrolase family.</text>
</comment>
<name>A0ABV6AKU0_9HYPH</name>
<evidence type="ECO:0000313" key="6">
    <source>
        <dbReference type="Proteomes" id="UP001589692"/>
    </source>
</evidence>
<evidence type="ECO:0000256" key="1">
    <source>
        <dbReference type="ARBA" id="ARBA00001946"/>
    </source>
</evidence>